<sequence>MLALGLKGFTGLLVVLRCIATVRGLGVNPLHQAPVQQHVDAVVIQHCRLVRSACIQSGKRHDFRVTHRPRAARAALTFGKGHTQAQIRPFRRPHAQRGRNIPNQKLRGGSGQKQVGQQGRDLGVQ</sequence>
<accession>A0A645J8I2</accession>
<evidence type="ECO:0000256" key="1">
    <source>
        <dbReference type="SAM" id="MobiDB-lite"/>
    </source>
</evidence>
<name>A0A645J8I2_9ZZZZ</name>
<evidence type="ECO:0000313" key="2">
    <source>
        <dbReference type="EMBL" id="MPN59988.1"/>
    </source>
</evidence>
<dbReference type="AlphaFoldDB" id="A0A645J8I2"/>
<feature type="region of interest" description="Disordered" evidence="1">
    <location>
        <begin position="80"/>
        <end position="125"/>
    </location>
</feature>
<reference evidence="2" key="1">
    <citation type="submission" date="2019-08" db="EMBL/GenBank/DDBJ databases">
        <authorList>
            <person name="Kucharzyk K."/>
            <person name="Murdoch R.W."/>
            <person name="Higgins S."/>
            <person name="Loffler F."/>
        </authorList>
    </citation>
    <scope>NUCLEOTIDE SEQUENCE</scope>
</reference>
<gene>
    <name evidence="2" type="ORF">SDC9_207711</name>
</gene>
<organism evidence="2">
    <name type="scientific">bioreactor metagenome</name>
    <dbReference type="NCBI Taxonomy" id="1076179"/>
    <lineage>
        <taxon>unclassified sequences</taxon>
        <taxon>metagenomes</taxon>
        <taxon>ecological metagenomes</taxon>
    </lineage>
</organism>
<protein>
    <submittedName>
        <fullName evidence="2">Uncharacterized protein</fullName>
    </submittedName>
</protein>
<comment type="caution">
    <text evidence="2">The sequence shown here is derived from an EMBL/GenBank/DDBJ whole genome shotgun (WGS) entry which is preliminary data.</text>
</comment>
<proteinExistence type="predicted"/>
<dbReference type="EMBL" id="VSSQ01134653">
    <property type="protein sequence ID" value="MPN59988.1"/>
    <property type="molecule type" value="Genomic_DNA"/>
</dbReference>